<gene>
    <name evidence="2" type="ORF">B0H17DRAFT_907920</name>
</gene>
<feature type="non-terminal residue" evidence="2">
    <location>
        <position position="199"/>
    </location>
</feature>
<dbReference type="InterPro" id="IPR025476">
    <property type="entry name" value="Helitron_helicase-like"/>
</dbReference>
<evidence type="ECO:0000313" key="3">
    <source>
        <dbReference type="Proteomes" id="UP001221757"/>
    </source>
</evidence>
<protein>
    <recommendedName>
        <fullName evidence="1">Helitron helicase-like domain-containing protein</fullName>
    </recommendedName>
</protein>
<dbReference type="Pfam" id="PF14214">
    <property type="entry name" value="Helitron_like_N"/>
    <property type="match status" value="1"/>
</dbReference>
<feature type="domain" description="Helitron helicase-like" evidence="1">
    <location>
        <begin position="5"/>
        <end position="198"/>
    </location>
</feature>
<dbReference type="AlphaFoldDB" id="A0AAD7MD70"/>
<evidence type="ECO:0000259" key="1">
    <source>
        <dbReference type="Pfam" id="PF14214"/>
    </source>
</evidence>
<sequence length="199" mass="22518">MYYDKRFQMDTYFPMISFNHAQLKGSATGSKLLSKRGTFQSIATLRAVDPLVAEDIANRLVKGDHVKPASAAEQRCFDLIRDLDAIAGHVKGSVTSKKNLRNEIWSTISFFNAPTCFLTISWSDLHHPLSLYYAQTDTVYCPEIRTADERKLLMSSNPVAAARFFNYMVNMFIADVPGWQSEERGLFGHKNAFYGTVEQ</sequence>
<evidence type="ECO:0000313" key="2">
    <source>
        <dbReference type="EMBL" id="KAJ7710765.1"/>
    </source>
</evidence>
<dbReference type="Proteomes" id="UP001221757">
    <property type="component" value="Unassembled WGS sequence"/>
</dbReference>
<organism evidence="2 3">
    <name type="scientific">Mycena rosella</name>
    <name type="common">Pink bonnet</name>
    <name type="synonym">Agaricus rosellus</name>
    <dbReference type="NCBI Taxonomy" id="1033263"/>
    <lineage>
        <taxon>Eukaryota</taxon>
        <taxon>Fungi</taxon>
        <taxon>Dikarya</taxon>
        <taxon>Basidiomycota</taxon>
        <taxon>Agaricomycotina</taxon>
        <taxon>Agaricomycetes</taxon>
        <taxon>Agaricomycetidae</taxon>
        <taxon>Agaricales</taxon>
        <taxon>Marasmiineae</taxon>
        <taxon>Mycenaceae</taxon>
        <taxon>Mycena</taxon>
    </lineage>
</organism>
<proteinExistence type="predicted"/>
<dbReference type="EMBL" id="JARKIE010000001">
    <property type="protein sequence ID" value="KAJ7710765.1"/>
    <property type="molecule type" value="Genomic_DNA"/>
</dbReference>
<name>A0AAD7MD70_MYCRO</name>
<reference evidence="2" key="1">
    <citation type="submission" date="2023-03" db="EMBL/GenBank/DDBJ databases">
        <title>Massive genome expansion in bonnet fungi (Mycena s.s.) driven by repeated elements and novel gene families across ecological guilds.</title>
        <authorList>
            <consortium name="Lawrence Berkeley National Laboratory"/>
            <person name="Harder C.B."/>
            <person name="Miyauchi S."/>
            <person name="Viragh M."/>
            <person name="Kuo A."/>
            <person name="Thoen E."/>
            <person name="Andreopoulos B."/>
            <person name="Lu D."/>
            <person name="Skrede I."/>
            <person name="Drula E."/>
            <person name="Henrissat B."/>
            <person name="Morin E."/>
            <person name="Kohler A."/>
            <person name="Barry K."/>
            <person name="LaButti K."/>
            <person name="Morin E."/>
            <person name="Salamov A."/>
            <person name="Lipzen A."/>
            <person name="Mereny Z."/>
            <person name="Hegedus B."/>
            <person name="Baldrian P."/>
            <person name="Stursova M."/>
            <person name="Weitz H."/>
            <person name="Taylor A."/>
            <person name="Grigoriev I.V."/>
            <person name="Nagy L.G."/>
            <person name="Martin F."/>
            <person name="Kauserud H."/>
        </authorList>
    </citation>
    <scope>NUCLEOTIDE SEQUENCE</scope>
    <source>
        <strain evidence="2">CBHHK067</strain>
    </source>
</reference>
<accession>A0AAD7MD70</accession>
<comment type="caution">
    <text evidence="2">The sequence shown here is derived from an EMBL/GenBank/DDBJ whole genome shotgun (WGS) entry which is preliminary data.</text>
</comment>
<keyword evidence="3" id="KW-1185">Reference proteome</keyword>